<feature type="transmembrane region" description="Helical" evidence="8">
    <location>
        <begin position="212"/>
        <end position="230"/>
    </location>
</feature>
<feature type="transmembrane region" description="Helical" evidence="8">
    <location>
        <begin position="44"/>
        <end position="63"/>
    </location>
</feature>
<evidence type="ECO:0000256" key="3">
    <source>
        <dbReference type="ARBA" id="ARBA00022448"/>
    </source>
</evidence>
<sequence>MSRRLDVKKEEWRTGFQAILPVCISYVPIGLACGVLLQQAGFNSIAVLMTSLFIYGGASQFMIASMTMSGVGVLEIVLMVFFINLRHLLMSSTLASRLKNESTLFNMLFAQTITDESYAVNLMKFKLDSGWTTNKALVAGTASYLTWGISTFIGGVLGNSVTISTVIMNYMLTAMFIYLLAAQIENWVLFWTSIFAIVLSVILKVILKNGIAILIASIIASFFGLVLSTIKEKKEGVIHES</sequence>
<dbReference type="Proteomes" id="UP000273326">
    <property type="component" value="Chromosome"/>
</dbReference>
<feature type="transmembrane region" description="Helical" evidence="8">
    <location>
        <begin position="69"/>
        <end position="89"/>
    </location>
</feature>
<evidence type="ECO:0000256" key="4">
    <source>
        <dbReference type="ARBA" id="ARBA00022475"/>
    </source>
</evidence>
<comment type="similarity">
    <text evidence="2">Belongs to the AzlC family.</text>
</comment>
<organism evidence="9 10">
    <name type="scientific">Jeotgalibaca ciconiae</name>
    <dbReference type="NCBI Taxonomy" id="2496265"/>
    <lineage>
        <taxon>Bacteria</taxon>
        <taxon>Bacillati</taxon>
        <taxon>Bacillota</taxon>
        <taxon>Bacilli</taxon>
        <taxon>Lactobacillales</taxon>
        <taxon>Carnobacteriaceae</taxon>
        <taxon>Jeotgalibaca</taxon>
    </lineage>
</organism>
<dbReference type="GO" id="GO:1903785">
    <property type="term" value="P:L-valine transmembrane transport"/>
    <property type="evidence" value="ECO:0007669"/>
    <property type="project" value="TreeGrafter"/>
</dbReference>
<keyword evidence="10" id="KW-1185">Reference proteome</keyword>
<evidence type="ECO:0000256" key="2">
    <source>
        <dbReference type="ARBA" id="ARBA00010735"/>
    </source>
</evidence>
<keyword evidence="6 8" id="KW-1133">Transmembrane helix</keyword>
<keyword evidence="5 8" id="KW-0812">Transmembrane</keyword>
<dbReference type="AlphaFoldDB" id="A0A3S9H7Y8"/>
<proteinExistence type="inferred from homology"/>
<dbReference type="PROSITE" id="PS51257">
    <property type="entry name" value="PROKAR_LIPOPROTEIN"/>
    <property type="match status" value="1"/>
</dbReference>
<dbReference type="Pfam" id="PF03591">
    <property type="entry name" value="AzlC"/>
    <property type="match status" value="1"/>
</dbReference>
<feature type="transmembrane region" description="Helical" evidence="8">
    <location>
        <begin position="163"/>
        <end position="181"/>
    </location>
</feature>
<keyword evidence="7 8" id="KW-0472">Membrane</keyword>
<comment type="subcellular location">
    <subcellularLocation>
        <location evidence="1">Cell membrane</location>
        <topology evidence="1">Multi-pass membrane protein</topology>
    </subcellularLocation>
</comment>
<keyword evidence="4" id="KW-1003">Cell membrane</keyword>
<dbReference type="OrthoDB" id="3177005at2"/>
<dbReference type="GO" id="GO:0005886">
    <property type="term" value="C:plasma membrane"/>
    <property type="evidence" value="ECO:0007669"/>
    <property type="project" value="UniProtKB-SubCell"/>
</dbReference>
<feature type="transmembrane region" description="Helical" evidence="8">
    <location>
        <begin position="136"/>
        <end position="157"/>
    </location>
</feature>
<dbReference type="PANTHER" id="PTHR34979">
    <property type="entry name" value="INNER MEMBRANE PROTEIN YGAZ"/>
    <property type="match status" value="1"/>
</dbReference>
<dbReference type="EMBL" id="CP034465">
    <property type="protein sequence ID" value="AZP03391.1"/>
    <property type="molecule type" value="Genomic_DNA"/>
</dbReference>
<gene>
    <name evidence="9" type="ORF">EJN90_01195</name>
</gene>
<evidence type="ECO:0000313" key="10">
    <source>
        <dbReference type="Proteomes" id="UP000273326"/>
    </source>
</evidence>
<keyword evidence="3" id="KW-0813">Transport</keyword>
<accession>A0A3S9H7Y8</accession>
<evidence type="ECO:0000313" key="9">
    <source>
        <dbReference type="EMBL" id="AZP03391.1"/>
    </source>
</evidence>
<reference evidence="10" key="1">
    <citation type="submission" date="2018-12" db="EMBL/GenBank/DDBJ databases">
        <title>Complete genome sequencing of Jeotgalibaca sp. H21T32.</title>
        <authorList>
            <person name="Bae J.-W."/>
            <person name="Lee S.-Y."/>
        </authorList>
    </citation>
    <scope>NUCLEOTIDE SEQUENCE [LARGE SCALE GENOMIC DNA]</scope>
    <source>
        <strain evidence="10">H21T32</strain>
    </source>
</reference>
<name>A0A3S9H7Y8_9LACT</name>
<dbReference type="PANTHER" id="PTHR34979:SF1">
    <property type="entry name" value="INNER MEMBRANE PROTEIN YGAZ"/>
    <property type="match status" value="1"/>
</dbReference>
<dbReference type="KEGG" id="jeh:EJN90_01195"/>
<evidence type="ECO:0000256" key="8">
    <source>
        <dbReference type="SAM" id="Phobius"/>
    </source>
</evidence>
<protein>
    <submittedName>
        <fullName evidence="9">Branched-chain amino acid ABC transporter permease</fullName>
    </submittedName>
</protein>
<dbReference type="InterPro" id="IPR011606">
    <property type="entry name" value="Brnchd-chn_aa_trnsp_permease"/>
</dbReference>
<evidence type="ECO:0000256" key="7">
    <source>
        <dbReference type="ARBA" id="ARBA00023136"/>
    </source>
</evidence>
<feature type="transmembrane region" description="Helical" evidence="8">
    <location>
        <begin position="188"/>
        <end position="206"/>
    </location>
</feature>
<evidence type="ECO:0000256" key="5">
    <source>
        <dbReference type="ARBA" id="ARBA00022692"/>
    </source>
</evidence>
<feature type="transmembrane region" description="Helical" evidence="8">
    <location>
        <begin position="15"/>
        <end position="37"/>
    </location>
</feature>
<evidence type="ECO:0000256" key="1">
    <source>
        <dbReference type="ARBA" id="ARBA00004651"/>
    </source>
</evidence>
<evidence type="ECO:0000256" key="6">
    <source>
        <dbReference type="ARBA" id="ARBA00022989"/>
    </source>
</evidence>